<dbReference type="GO" id="GO:0006412">
    <property type="term" value="P:translation"/>
    <property type="evidence" value="ECO:0007669"/>
    <property type="project" value="InterPro"/>
</dbReference>
<evidence type="ECO:0000313" key="5">
    <source>
        <dbReference type="EMBL" id="CAI9776914.1"/>
    </source>
</evidence>
<gene>
    <name evidence="5" type="ORF">FPE_LOCUS24344</name>
</gene>
<dbReference type="InterPro" id="IPR000509">
    <property type="entry name" value="Ribosomal_eL36"/>
</dbReference>
<proteinExistence type="inferred from homology"/>
<dbReference type="GO" id="GO:1990904">
    <property type="term" value="C:ribonucleoprotein complex"/>
    <property type="evidence" value="ECO:0007669"/>
    <property type="project" value="UniProtKB-KW"/>
</dbReference>
<feature type="region of interest" description="Disordered" evidence="4">
    <location>
        <begin position="98"/>
        <end position="162"/>
    </location>
</feature>
<dbReference type="Proteomes" id="UP000834106">
    <property type="component" value="Chromosome 15"/>
</dbReference>
<evidence type="ECO:0000256" key="2">
    <source>
        <dbReference type="ARBA" id="ARBA00022980"/>
    </source>
</evidence>
<dbReference type="AlphaFoldDB" id="A0AAD1ZWR0"/>
<reference evidence="5" key="1">
    <citation type="submission" date="2023-05" db="EMBL/GenBank/DDBJ databases">
        <authorList>
            <person name="Huff M."/>
        </authorList>
    </citation>
    <scope>NUCLEOTIDE SEQUENCE</scope>
</reference>
<keyword evidence="6" id="KW-1185">Reference proteome</keyword>
<feature type="compositionally biased region" description="Basic residues" evidence="4">
    <location>
        <begin position="123"/>
        <end position="132"/>
    </location>
</feature>
<keyword evidence="3" id="KW-0687">Ribonucleoprotein</keyword>
<sequence length="233" mass="25816">MSNTSPGFLPPFLPHSTLWFAKSIGLFSGFSANQFIILTFENKGSEVRFLRTFGTSACLKYSDGNDWSRPMTIFPAKSFRRSLEKLKERYLKRIEPKEDDDGELLDTKDEGGDGTEAPVSKFSGKKKGKAKKGGSNNALSASSFGLLGEGDDEDNEDSGITKRMLIKKNQDNEVAGFAPNEKQISELLKVGKDKRALKVAKRKLGTHKRAKKREEMAFVLQKMRAAGGGEKKK</sequence>
<name>A0AAD1ZWR0_9LAMI</name>
<evidence type="ECO:0000256" key="3">
    <source>
        <dbReference type="ARBA" id="ARBA00023274"/>
    </source>
</evidence>
<dbReference type="Pfam" id="PF01158">
    <property type="entry name" value="Ribosomal_L36e"/>
    <property type="match status" value="1"/>
</dbReference>
<keyword evidence="2" id="KW-0689">Ribosomal protein</keyword>
<dbReference type="PANTHER" id="PTHR10114">
    <property type="entry name" value="60S RIBOSOMAL PROTEIN L36"/>
    <property type="match status" value="1"/>
</dbReference>
<protein>
    <submittedName>
        <fullName evidence="5">Uncharacterized protein</fullName>
    </submittedName>
</protein>
<dbReference type="InterPro" id="IPR038097">
    <property type="entry name" value="Ribosomal_eL36_sf"/>
</dbReference>
<evidence type="ECO:0000256" key="1">
    <source>
        <dbReference type="ARBA" id="ARBA00006509"/>
    </source>
</evidence>
<dbReference type="Gene3D" id="1.10.10.1760">
    <property type="entry name" value="60S ribosomal protein L36"/>
    <property type="match status" value="1"/>
</dbReference>
<accession>A0AAD1ZWR0</accession>
<dbReference type="EMBL" id="OU503050">
    <property type="protein sequence ID" value="CAI9776914.1"/>
    <property type="molecule type" value="Genomic_DNA"/>
</dbReference>
<organism evidence="5 6">
    <name type="scientific">Fraxinus pennsylvanica</name>
    <dbReference type="NCBI Taxonomy" id="56036"/>
    <lineage>
        <taxon>Eukaryota</taxon>
        <taxon>Viridiplantae</taxon>
        <taxon>Streptophyta</taxon>
        <taxon>Embryophyta</taxon>
        <taxon>Tracheophyta</taxon>
        <taxon>Spermatophyta</taxon>
        <taxon>Magnoliopsida</taxon>
        <taxon>eudicotyledons</taxon>
        <taxon>Gunneridae</taxon>
        <taxon>Pentapetalae</taxon>
        <taxon>asterids</taxon>
        <taxon>lamiids</taxon>
        <taxon>Lamiales</taxon>
        <taxon>Oleaceae</taxon>
        <taxon>Oleeae</taxon>
        <taxon>Fraxinus</taxon>
    </lineage>
</organism>
<dbReference type="FunFam" id="1.10.10.1760:FF:000001">
    <property type="entry name" value="60S ribosomal protein L36"/>
    <property type="match status" value="1"/>
</dbReference>
<dbReference type="GO" id="GO:0003735">
    <property type="term" value="F:structural constituent of ribosome"/>
    <property type="evidence" value="ECO:0007669"/>
    <property type="project" value="InterPro"/>
</dbReference>
<evidence type="ECO:0000313" key="6">
    <source>
        <dbReference type="Proteomes" id="UP000834106"/>
    </source>
</evidence>
<evidence type="ECO:0000256" key="4">
    <source>
        <dbReference type="SAM" id="MobiDB-lite"/>
    </source>
</evidence>
<dbReference type="GO" id="GO:0005840">
    <property type="term" value="C:ribosome"/>
    <property type="evidence" value="ECO:0007669"/>
    <property type="project" value="UniProtKB-KW"/>
</dbReference>
<comment type="similarity">
    <text evidence="1">Belongs to the eukaryotic ribosomal protein eL36 family.</text>
</comment>